<feature type="region of interest" description="Disordered" evidence="1">
    <location>
        <begin position="1"/>
        <end position="38"/>
    </location>
</feature>
<gene>
    <name evidence="3" type="ORF">FMUND_14303</name>
</gene>
<dbReference type="Pfam" id="PF20150">
    <property type="entry name" value="2EXR"/>
    <property type="match status" value="1"/>
</dbReference>
<dbReference type="OrthoDB" id="4655872at2759"/>
<proteinExistence type="predicted"/>
<organism evidence="3 4">
    <name type="scientific">Fusarium mundagurra</name>
    <dbReference type="NCBI Taxonomy" id="1567541"/>
    <lineage>
        <taxon>Eukaryota</taxon>
        <taxon>Fungi</taxon>
        <taxon>Dikarya</taxon>
        <taxon>Ascomycota</taxon>
        <taxon>Pezizomycotina</taxon>
        <taxon>Sordariomycetes</taxon>
        <taxon>Hypocreomycetidae</taxon>
        <taxon>Hypocreales</taxon>
        <taxon>Nectriaceae</taxon>
        <taxon>Fusarium</taxon>
        <taxon>Fusarium fujikuroi species complex</taxon>
    </lineage>
</organism>
<feature type="compositionally biased region" description="Polar residues" evidence="1">
    <location>
        <begin position="27"/>
        <end position="36"/>
    </location>
</feature>
<feature type="compositionally biased region" description="Basic and acidic residues" evidence="1">
    <location>
        <begin position="1"/>
        <end position="10"/>
    </location>
</feature>
<reference evidence="3 4" key="1">
    <citation type="submission" date="2020-05" db="EMBL/GenBank/DDBJ databases">
        <title>Identification and distribution of gene clusters putatively required for synthesis of sphingolipid metabolism inhibitors in phylogenetically diverse species of the filamentous fungus Fusarium.</title>
        <authorList>
            <person name="Kim H.-S."/>
            <person name="Busman M."/>
            <person name="Brown D.W."/>
            <person name="Divon H."/>
            <person name="Uhlig S."/>
            <person name="Proctor R.H."/>
        </authorList>
    </citation>
    <scope>NUCLEOTIDE SEQUENCE [LARGE SCALE GENOMIC DNA]</scope>
    <source>
        <strain evidence="3 4">NRRL 66235</strain>
    </source>
</reference>
<evidence type="ECO:0000313" key="4">
    <source>
        <dbReference type="Proteomes" id="UP000544331"/>
    </source>
</evidence>
<protein>
    <recommendedName>
        <fullName evidence="2">2EXR domain-containing protein</fullName>
    </recommendedName>
</protein>
<dbReference type="EMBL" id="JAAOAN010000724">
    <property type="protein sequence ID" value="KAF5700526.1"/>
    <property type="molecule type" value="Genomic_DNA"/>
</dbReference>
<dbReference type="AlphaFoldDB" id="A0A8H6D136"/>
<comment type="caution">
    <text evidence="3">The sequence shown here is derived from an EMBL/GenBank/DDBJ whole genome shotgun (WGS) entry which is preliminary data.</text>
</comment>
<evidence type="ECO:0000259" key="2">
    <source>
        <dbReference type="Pfam" id="PF20150"/>
    </source>
</evidence>
<keyword evidence="4" id="KW-1185">Reference proteome</keyword>
<accession>A0A8H6D136</accession>
<dbReference type="Proteomes" id="UP000544331">
    <property type="component" value="Unassembled WGS sequence"/>
</dbReference>
<evidence type="ECO:0000313" key="3">
    <source>
        <dbReference type="EMBL" id="KAF5700526.1"/>
    </source>
</evidence>
<evidence type="ECO:0000256" key="1">
    <source>
        <dbReference type="SAM" id="MobiDB-lite"/>
    </source>
</evidence>
<name>A0A8H6D136_9HYPO</name>
<feature type="domain" description="2EXR" evidence="2">
    <location>
        <begin position="50"/>
        <end position="167"/>
    </location>
</feature>
<feature type="region of interest" description="Disordered" evidence="1">
    <location>
        <begin position="345"/>
        <end position="385"/>
    </location>
</feature>
<dbReference type="InterPro" id="IPR045518">
    <property type="entry name" value="2EXR"/>
</dbReference>
<sequence>MSAHDLDNAHDGVTIQHLPASKDTESSTESPLQSIETPLKFKIPEDCRTFSPFPRLPPEIRAQIWQATLETPGMHFLKIDTDWHPATGLGKWWLKESTFLHASAGDHDEDVDSMALEVRRETRPTAKVYGTLKPLYPTPQADISYYTNLHQQLTKLSVTCNEAAAVAKSLTNRSTTFRLNTGRIVSLNSLSDVIYLEYVPPEVYEDSIRFNKILNCSGLDQIRKVAVRYCHKWFLAQYLPNLEQFFFVDYLILRKSDLNAATDRHGFQSNLKAKAGTCRFEGGNRSYFEADTQDWTISSRVLQVKSWLQENFVKYAKASSLSAHKNPEQVEFGVLACEWNVEPPSEPKKALATPVKKGRNKRANSEEHTLSRTNRRGSTPTVSRPVADSLPLDVAIGFPFVFDAGGSNKFEFTFSMSL</sequence>